<keyword evidence="2" id="KW-0560">Oxidoreductase</keyword>
<dbReference type="Gene3D" id="3.30.9.10">
    <property type="entry name" value="D-Amino Acid Oxidase, subunit A, domain 2"/>
    <property type="match status" value="1"/>
</dbReference>
<name>A0ABP6ZG10_9ACTN</name>
<feature type="domain" description="FAD-binding" evidence="1">
    <location>
        <begin position="5"/>
        <end position="345"/>
    </location>
</feature>
<dbReference type="GO" id="GO:0004497">
    <property type="term" value="F:monooxygenase activity"/>
    <property type="evidence" value="ECO:0007669"/>
    <property type="project" value="UniProtKB-KW"/>
</dbReference>
<dbReference type="PANTHER" id="PTHR46865">
    <property type="entry name" value="OXIDOREDUCTASE-RELATED"/>
    <property type="match status" value="1"/>
</dbReference>
<organism evidence="2 3">
    <name type="scientific">Microlunatus ginsengisoli</name>
    <dbReference type="NCBI Taxonomy" id="363863"/>
    <lineage>
        <taxon>Bacteria</taxon>
        <taxon>Bacillati</taxon>
        <taxon>Actinomycetota</taxon>
        <taxon>Actinomycetes</taxon>
        <taxon>Propionibacteriales</taxon>
        <taxon>Propionibacteriaceae</taxon>
        <taxon>Microlunatus</taxon>
    </lineage>
</organism>
<dbReference type="RefSeq" id="WP_344801538.1">
    <property type="nucleotide sequence ID" value="NZ_BAABAB010000005.1"/>
</dbReference>
<sequence>MVQRALISGAGVAGIVAGWWLTRYGWECTLVERFPAIRTGGQNIDLRGAARDVLRRMHLDEEVGARGTGEVGTRFVDEDDRSVGEFVAGMSDSDGATAEREILRGQLVGLLYERTRDAVDYPFGTWIERLDGPAPGRGRSDGRLPVELSSGQHEDVDVVIIAEGIGSNTREQLGEAAFGPVRRRELGVSIAYFSIDRPDTDDDWWRWYNAAGGRAATLRPDNVGRQRATLSMRTAPVARDPRVIECFADRFRDAGWETPRLVDGLLRSDDVYVDDVAQIMAPRWSAGRAVLVGDAAYCPSPVSGMGASLAVVGAYVLAGELATRPDVGQALDSYEQVMRPYVDKAQQLPPGAPGIMHPRSTLGVSALRTAFRLAASGPLRRFEQTLFRPPADRIELPTYRR</sequence>
<evidence type="ECO:0000313" key="2">
    <source>
        <dbReference type="EMBL" id="GAA3606463.1"/>
    </source>
</evidence>
<dbReference type="Proteomes" id="UP001501490">
    <property type="component" value="Unassembled WGS sequence"/>
</dbReference>
<dbReference type="PRINTS" id="PR00420">
    <property type="entry name" value="RNGMNOXGNASE"/>
</dbReference>
<keyword evidence="2" id="KW-0503">Monooxygenase</keyword>
<evidence type="ECO:0000313" key="3">
    <source>
        <dbReference type="Proteomes" id="UP001501490"/>
    </source>
</evidence>
<protein>
    <submittedName>
        <fullName evidence="2">FAD-dependent monooxygenase</fullName>
    </submittedName>
</protein>
<evidence type="ECO:0000259" key="1">
    <source>
        <dbReference type="Pfam" id="PF01494"/>
    </source>
</evidence>
<dbReference type="InterPro" id="IPR036188">
    <property type="entry name" value="FAD/NAD-bd_sf"/>
</dbReference>
<accession>A0ABP6ZG10</accession>
<gene>
    <name evidence="2" type="ORF">GCM10022236_05380</name>
</gene>
<dbReference type="PANTHER" id="PTHR46865:SF2">
    <property type="entry name" value="MONOOXYGENASE"/>
    <property type="match status" value="1"/>
</dbReference>
<keyword evidence="3" id="KW-1185">Reference proteome</keyword>
<dbReference type="Pfam" id="PF01494">
    <property type="entry name" value="FAD_binding_3"/>
    <property type="match status" value="1"/>
</dbReference>
<dbReference type="EMBL" id="BAABAB010000005">
    <property type="protein sequence ID" value="GAA3606463.1"/>
    <property type="molecule type" value="Genomic_DNA"/>
</dbReference>
<dbReference type="SUPFAM" id="SSF51905">
    <property type="entry name" value="FAD/NAD(P)-binding domain"/>
    <property type="match status" value="1"/>
</dbReference>
<comment type="caution">
    <text evidence="2">The sequence shown here is derived from an EMBL/GenBank/DDBJ whole genome shotgun (WGS) entry which is preliminary data.</text>
</comment>
<proteinExistence type="predicted"/>
<reference evidence="3" key="1">
    <citation type="journal article" date="2019" name="Int. J. Syst. Evol. Microbiol.">
        <title>The Global Catalogue of Microorganisms (GCM) 10K type strain sequencing project: providing services to taxonomists for standard genome sequencing and annotation.</title>
        <authorList>
            <consortium name="The Broad Institute Genomics Platform"/>
            <consortium name="The Broad Institute Genome Sequencing Center for Infectious Disease"/>
            <person name="Wu L."/>
            <person name="Ma J."/>
        </authorList>
    </citation>
    <scope>NUCLEOTIDE SEQUENCE [LARGE SCALE GENOMIC DNA]</scope>
    <source>
        <strain evidence="3">JCM 16929</strain>
    </source>
</reference>
<dbReference type="InterPro" id="IPR051704">
    <property type="entry name" value="FAD_aromatic-hydroxylase"/>
</dbReference>
<dbReference type="Gene3D" id="3.50.50.60">
    <property type="entry name" value="FAD/NAD(P)-binding domain"/>
    <property type="match status" value="1"/>
</dbReference>
<dbReference type="InterPro" id="IPR002938">
    <property type="entry name" value="FAD-bd"/>
</dbReference>